<evidence type="ECO:0000259" key="1">
    <source>
        <dbReference type="PROSITE" id="PS50206"/>
    </source>
</evidence>
<dbReference type="RefSeq" id="WP_144333604.1">
    <property type="nucleotide sequence ID" value="NZ_VLPL01000006.1"/>
</dbReference>
<reference evidence="2 3" key="1">
    <citation type="submission" date="2019-07" db="EMBL/GenBank/DDBJ databases">
        <authorList>
            <person name="Huq M.A."/>
        </authorList>
    </citation>
    <scope>NUCLEOTIDE SEQUENCE [LARGE SCALE GENOMIC DNA]</scope>
    <source>
        <strain evidence="2 3">MAH-3</strain>
    </source>
</reference>
<dbReference type="InterPro" id="IPR036873">
    <property type="entry name" value="Rhodanese-like_dom_sf"/>
</dbReference>
<accession>A0A556MPV4</accession>
<protein>
    <submittedName>
        <fullName evidence="2">Rhodanese-like domain-containing protein</fullName>
    </submittedName>
</protein>
<evidence type="ECO:0000313" key="3">
    <source>
        <dbReference type="Proteomes" id="UP000316008"/>
    </source>
</evidence>
<comment type="caution">
    <text evidence="2">The sequence shown here is derived from an EMBL/GenBank/DDBJ whole genome shotgun (WGS) entry which is preliminary data.</text>
</comment>
<name>A0A556MPV4_9FLAO</name>
<gene>
    <name evidence="2" type="ORF">FO442_12845</name>
</gene>
<feature type="domain" description="Rhodanese" evidence="1">
    <location>
        <begin position="14"/>
        <end position="102"/>
    </location>
</feature>
<dbReference type="OrthoDB" id="9808735at2"/>
<dbReference type="InterPro" id="IPR001763">
    <property type="entry name" value="Rhodanese-like_dom"/>
</dbReference>
<organism evidence="2 3">
    <name type="scientific">Fluviicola chungangensis</name>
    <dbReference type="NCBI Taxonomy" id="2597671"/>
    <lineage>
        <taxon>Bacteria</taxon>
        <taxon>Pseudomonadati</taxon>
        <taxon>Bacteroidota</taxon>
        <taxon>Flavobacteriia</taxon>
        <taxon>Flavobacteriales</taxon>
        <taxon>Crocinitomicaceae</taxon>
        <taxon>Fluviicola</taxon>
    </lineage>
</organism>
<evidence type="ECO:0000313" key="2">
    <source>
        <dbReference type="EMBL" id="TSJ41973.1"/>
    </source>
</evidence>
<dbReference type="EMBL" id="VLPL01000006">
    <property type="protein sequence ID" value="TSJ41973.1"/>
    <property type="molecule type" value="Genomic_DNA"/>
</dbReference>
<dbReference type="Pfam" id="PF00581">
    <property type="entry name" value="Rhodanese"/>
    <property type="match status" value="1"/>
</dbReference>
<dbReference type="AlphaFoldDB" id="A0A556MPV4"/>
<dbReference type="Gene3D" id="3.40.250.10">
    <property type="entry name" value="Rhodanese-like domain"/>
    <property type="match status" value="1"/>
</dbReference>
<proteinExistence type="predicted"/>
<dbReference type="InterPro" id="IPR050229">
    <property type="entry name" value="GlpE_sulfurtransferase"/>
</dbReference>
<dbReference type="CDD" id="cd00158">
    <property type="entry name" value="RHOD"/>
    <property type="match status" value="1"/>
</dbReference>
<sequence length="104" mass="11871">MNRITSEACKQLLQNNEAELIDIREPWEVEICSIGGTTIQMHKIPEVADTMDKSKYYIILCKTGRRAESVANLLECAHGFQHVAILEGGITGWFETFEPTYEMY</sequence>
<dbReference type="SMART" id="SM00450">
    <property type="entry name" value="RHOD"/>
    <property type="match status" value="1"/>
</dbReference>
<dbReference type="PROSITE" id="PS50206">
    <property type="entry name" value="RHODANESE_3"/>
    <property type="match status" value="1"/>
</dbReference>
<dbReference type="SUPFAM" id="SSF52821">
    <property type="entry name" value="Rhodanese/Cell cycle control phosphatase"/>
    <property type="match status" value="1"/>
</dbReference>
<dbReference type="Proteomes" id="UP000316008">
    <property type="component" value="Unassembled WGS sequence"/>
</dbReference>
<dbReference type="PANTHER" id="PTHR43031:SF16">
    <property type="entry name" value="OXIDOREDUCTASE"/>
    <property type="match status" value="1"/>
</dbReference>
<dbReference type="PANTHER" id="PTHR43031">
    <property type="entry name" value="FAD-DEPENDENT OXIDOREDUCTASE"/>
    <property type="match status" value="1"/>
</dbReference>
<keyword evidence="3" id="KW-1185">Reference proteome</keyword>